<protein>
    <submittedName>
        <fullName evidence="2">Uncharacterized protein</fullName>
    </submittedName>
</protein>
<keyword evidence="3" id="KW-1185">Reference proteome</keyword>
<keyword evidence="1" id="KW-1133">Transmembrane helix</keyword>
<dbReference type="EMBL" id="JAUJEB010000012">
    <property type="protein sequence ID" value="MDN5216916.1"/>
    <property type="molecule type" value="Genomic_DNA"/>
</dbReference>
<evidence type="ECO:0000313" key="3">
    <source>
        <dbReference type="Proteomes" id="UP001172083"/>
    </source>
</evidence>
<keyword evidence="1" id="KW-0812">Transmembrane</keyword>
<proteinExistence type="predicted"/>
<accession>A0ABT8LI90</accession>
<feature type="transmembrane region" description="Helical" evidence="1">
    <location>
        <begin position="34"/>
        <end position="56"/>
    </location>
</feature>
<feature type="transmembrane region" description="Helical" evidence="1">
    <location>
        <begin position="6"/>
        <end position="22"/>
    </location>
</feature>
<dbReference type="RefSeq" id="WP_346762254.1">
    <property type="nucleotide sequence ID" value="NZ_JAUJEB010000012.1"/>
</dbReference>
<evidence type="ECO:0000256" key="1">
    <source>
        <dbReference type="SAM" id="Phobius"/>
    </source>
</evidence>
<dbReference type="Proteomes" id="UP001172083">
    <property type="component" value="Unassembled WGS sequence"/>
</dbReference>
<keyword evidence="1" id="KW-0472">Membrane</keyword>
<organism evidence="2 3">
    <name type="scientific">Agaribacillus aureus</name>
    <dbReference type="NCBI Taxonomy" id="3051825"/>
    <lineage>
        <taxon>Bacteria</taxon>
        <taxon>Pseudomonadati</taxon>
        <taxon>Bacteroidota</taxon>
        <taxon>Cytophagia</taxon>
        <taxon>Cytophagales</taxon>
        <taxon>Splendidivirgaceae</taxon>
        <taxon>Agaribacillus</taxon>
    </lineage>
</organism>
<sequence>MFYLSIIPVVALFWGVAVKANRSPKRSPEMFSSYLKIIMPLLIVTFFLVHFGFYWLEGYQSTYFISRWFHWFGFSLLLSFLLIGQVLLWFHKPADRIRYAKLHRSIAEILPAPSAMMVLLSGINLTILRNQNFASGYFFLMFSVFFFMFIDGILFYLPHVRKLEAAYEQNNLNFQPPDTLASRALLGIHFISLPFLVILGVLKPLKTWMLSEYFNLIAQDPLLNALVIIGWGGIIVMAVWYIRK</sequence>
<gene>
    <name evidence="2" type="ORF">QQ020_32900</name>
</gene>
<comment type="caution">
    <text evidence="2">The sequence shown here is derived from an EMBL/GenBank/DDBJ whole genome shotgun (WGS) entry which is preliminary data.</text>
</comment>
<reference evidence="2" key="1">
    <citation type="submission" date="2023-06" db="EMBL/GenBank/DDBJ databases">
        <title>Genomic of Agaribacillus aureum.</title>
        <authorList>
            <person name="Wang G."/>
        </authorList>
    </citation>
    <scope>NUCLEOTIDE SEQUENCE</scope>
    <source>
        <strain evidence="2">BMA12</strain>
    </source>
</reference>
<feature type="transmembrane region" description="Helical" evidence="1">
    <location>
        <begin position="222"/>
        <end position="242"/>
    </location>
</feature>
<feature type="transmembrane region" description="Helical" evidence="1">
    <location>
        <begin position="184"/>
        <end position="202"/>
    </location>
</feature>
<feature type="transmembrane region" description="Helical" evidence="1">
    <location>
        <begin position="68"/>
        <end position="90"/>
    </location>
</feature>
<feature type="transmembrane region" description="Helical" evidence="1">
    <location>
        <begin position="134"/>
        <end position="157"/>
    </location>
</feature>
<feature type="transmembrane region" description="Helical" evidence="1">
    <location>
        <begin position="110"/>
        <end position="128"/>
    </location>
</feature>
<evidence type="ECO:0000313" key="2">
    <source>
        <dbReference type="EMBL" id="MDN5216916.1"/>
    </source>
</evidence>
<name>A0ABT8LI90_9BACT</name>